<dbReference type="Pfam" id="PF13202">
    <property type="entry name" value="EF-hand_5"/>
    <property type="match status" value="1"/>
</dbReference>
<dbReference type="InterPro" id="IPR002048">
    <property type="entry name" value="EF_hand_dom"/>
</dbReference>
<accession>A0AA88UAP0</accession>
<dbReference type="EMBL" id="JAVXUO010001975">
    <property type="protein sequence ID" value="KAK2977564.1"/>
    <property type="molecule type" value="Genomic_DNA"/>
</dbReference>
<keyword evidence="4" id="KW-1185">Reference proteome</keyword>
<dbReference type="GO" id="GO:0005509">
    <property type="term" value="F:calcium ion binding"/>
    <property type="evidence" value="ECO:0007669"/>
    <property type="project" value="InterPro"/>
</dbReference>
<sequence length="92" mass="10191">MPVIVKTVEKKKKVRTTENQLKGIFRKHDKNGDGVLSKEELKEAFKYLGALIPGWRASCGLRYADANGDGYISDGELNALVQYAANLGYTVE</sequence>
<evidence type="ECO:0000259" key="2">
    <source>
        <dbReference type="PROSITE" id="PS50222"/>
    </source>
</evidence>
<comment type="caution">
    <text evidence="3">The sequence shown here is derived from an EMBL/GenBank/DDBJ whole genome shotgun (WGS) entry which is preliminary data.</text>
</comment>
<dbReference type="Gene3D" id="1.10.238.10">
    <property type="entry name" value="EF-hand"/>
    <property type="match status" value="1"/>
</dbReference>
<protein>
    <recommendedName>
        <fullName evidence="2">EF-hand domain-containing protein</fullName>
    </recommendedName>
</protein>
<proteinExistence type="predicted"/>
<reference evidence="3" key="1">
    <citation type="submission" date="2022-12" db="EMBL/GenBank/DDBJ databases">
        <title>Draft genome assemblies for two species of Escallonia (Escalloniales).</title>
        <authorList>
            <person name="Chanderbali A."/>
            <person name="Dervinis C."/>
            <person name="Anghel I."/>
            <person name="Soltis D."/>
            <person name="Soltis P."/>
            <person name="Zapata F."/>
        </authorList>
    </citation>
    <scope>NUCLEOTIDE SEQUENCE</scope>
    <source>
        <strain evidence="3">UCBG92.1500</strain>
        <tissue evidence="3">Leaf</tissue>
    </source>
</reference>
<gene>
    <name evidence="3" type="ORF">RJ640_007039</name>
</gene>
<dbReference type="AlphaFoldDB" id="A0AA88UAP0"/>
<evidence type="ECO:0000313" key="3">
    <source>
        <dbReference type="EMBL" id="KAK2977564.1"/>
    </source>
</evidence>
<dbReference type="Proteomes" id="UP001187471">
    <property type="component" value="Unassembled WGS sequence"/>
</dbReference>
<dbReference type="PROSITE" id="PS00018">
    <property type="entry name" value="EF_HAND_1"/>
    <property type="match status" value="2"/>
</dbReference>
<evidence type="ECO:0000313" key="4">
    <source>
        <dbReference type="Proteomes" id="UP001187471"/>
    </source>
</evidence>
<dbReference type="SMART" id="SM00054">
    <property type="entry name" value="EFh"/>
    <property type="match status" value="1"/>
</dbReference>
<dbReference type="PROSITE" id="PS50222">
    <property type="entry name" value="EF_HAND_2"/>
    <property type="match status" value="1"/>
</dbReference>
<dbReference type="CDD" id="cd00051">
    <property type="entry name" value="EFh"/>
    <property type="match status" value="1"/>
</dbReference>
<keyword evidence="1" id="KW-0106">Calcium</keyword>
<name>A0AA88UAP0_9ASTE</name>
<dbReference type="InterPro" id="IPR018247">
    <property type="entry name" value="EF_Hand_1_Ca_BS"/>
</dbReference>
<feature type="domain" description="EF-hand" evidence="2">
    <location>
        <begin position="16"/>
        <end position="51"/>
    </location>
</feature>
<dbReference type="SUPFAM" id="SSF47473">
    <property type="entry name" value="EF-hand"/>
    <property type="match status" value="1"/>
</dbReference>
<evidence type="ECO:0000256" key="1">
    <source>
        <dbReference type="ARBA" id="ARBA00022837"/>
    </source>
</evidence>
<dbReference type="InterPro" id="IPR011992">
    <property type="entry name" value="EF-hand-dom_pair"/>
</dbReference>
<dbReference type="Pfam" id="PF13405">
    <property type="entry name" value="EF-hand_6"/>
    <property type="match status" value="1"/>
</dbReference>
<organism evidence="3 4">
    <name type="scientific">Escallonia rubra</name>
    <dbReference type="NCBI Taxonomy" id="112253"/>
    <lineage>
        <taxon>Eukaryota</taxon>
        <taxon>Viridiplantae</taxon>
        <taxon>Streptophyta</taxon>
        <taxon>Embryophyta</taxon>
        <taxon>Tracheophyta</taxon>
        <taxon>Spermatophyta</taxon>
        <taxon>Magnoliopsida</taxon>
        <taxon>eudicotyledons</taxon>
        <taxon>Gunneridae</taxon>
        <taxon>Pentapetalae</taxon>
        <taxon>asterids</taxon>
        <taxon>campanulids</taxon>
        <taxon>Escalloniales</taxon>
        <taxon>Escalloniaceae</taxon>
        <taxon>Escallonia</taxon>
    </lineage>
</organism>